<feature type="transmembrane region" description="Helical" evidence="2">
    <location>
        <begin position="71"/>
        <end position="100"/>
    </location>
</feature>
<comment type="caution">
    <text evidence="3">The sequence shown here is derived from an EMBL/GenBank/DDBJ whole genome shotgun (WGS) entry which is preliminary data.</text>
</comment>
<proteinExistence type="predicted"/>
<feature type="region of interest" description="Disordered" evidence="1">
    <location>
        <begin position="1"/>
        <end position="59"/>
    </location>
</feature>
<evidence type="ECO:0008006" key="5">
    <source>
        <dbReference type="Google" id="ProtNLM"/>
    </source>
</evidence>
<name>A0ABS6BB15_9NOCA</name>
<protein>
    <recommendedName>
        <fullName evidence="5">DUF4190 domain-containing protein</fullName>
    </recommendedName>
</protein>
<accession>A0ABS6BB15</accession>
<organism evidence="3 4">
    <name type="scientific">Nocardia albiluteola</name>
    <dbReference type="NCBI Taxonomy" id="2842303"/>
    <lineage>
        <taxon>Bacteria</taxon>
        <taxon>Bacillati</taxon>
        <taxon>Actinomycetota</taxon>
        <taxon>Actinomycetes</taxon>
        <taxon>Mycobacteriales</taxon>
        <taxon>Nocardiaceae</taxon>
        <taxon>Nocardia</taxon>
    </lineage>
</organism>
<evidence type="ECO:0000256" key="1">
    <source>
        <dbReference type="SAM" id="MobiDB-lite"/>
    </source>
</evidence>
<keyword evidence="2" id="KW-0812">Transmembrane</keyword>
<sequence length="142" mass="15242">MGPEFSDDPGSWKYPGARQGPDEQPTPGPHPPHPPEDETSGSWKRLGPDPVPCRCPPVEPEAPATRKPFSVFSVVGFVCAAITLVSCIWPLGLIGLVLGAIGHRRGERLGKWAALASVAATVVGLVVIFWVAPSLHLHRHHR</sequence>
<dbReference type="Proteomes" id="UP000733379">
    <property type="component" value="Unassembled WGS sequence"/>
</dbReference>
<reference evidence="3 4" key="1">
    <citation type="submission" date="2021-06" db="EMBL/GenBank/DDBJ databases">
        <title>Actinomycetes sequencing.</title>
        <authorList>
            <person name="Shan Q."/>
        </authorList>
    </citation>
    <scope>NUCLEOTIDE SEQUENCE [LARGE SCALE GENOMIC DNA]</scope>
    <source>
        <strain evidence="3 4">NEAU-G5</strain>
    </source>
</reference>
<evidence type="ECO:0000313" key="4">
    <source>
        <dbReference type="Proteomes" id="UP000733379"/>
    </source>
</evidence>
<keyword evidence="4" id="KW-1185">Reference proteome</keyword>
<keyword evidence="2" id="KW-0472">Membrane</keyword>
<evidence type="ECO:0000256" key="2">
    <source>
        <dbReference type="SAM" id="Phobius"/>
    </source>
</evidence>
<keyword evidence="2" id="KW-1133">Transmembrane helix</keyword>
<dbReference type="EMBL" id="JAHKNI010000022">
    <property type="protein sequence ID" value="MBU3067475.1"/>
    <property type="molecule type" value="Genomic_DNA"/>
</dbReference>
<gene>
    <name evidence="3" type="ORF">KO481_38880</name>
</gene>
<feature type="compositionally biased region" description="Pro residues" evidence="1">
    <location>
        <begin position="49"/>
        <end position="59"/>
    </location>
</feature>
<dbReference type="RefSeq" id="WP_215923558.1">
    <property type="nucleotide sequence ID" value="NZ_JAHKNI010000022.1"/>
</dbReference>
<evidence type="ECO:0000313" key="3">
    <source>
        <dbReference type="EMBL" id="MBU3067475.1"/>
    </source>
</evidence>
<feature type="transmembrane region" description="Helical" evidence="2">
    <location>
        <begin position="112"/>
        <end position="132"/>
    </location>
</feature>